<keyword evidence="9 17" id="KW-0430">Lectin</keyword>
<feature type="domain" description="Glycosyltransferase 2-like" evidence="18">
    <location>
        <begin position="171"/>
        <end position="359"/>
    </location>
</feature>
<gene>
    <name evidence="20" type="ORF">BXYJ_LOCUS15442</name>
</gene>
<evidence type="ECO:0000256" key="15">
    <source>
        <dbReference type="ARBA" id="ARBA00023180"/>
    </source>
</evidence>
<dbReference type="InterPro" id="IPR029044">
    <property type="entry name" value="Nucleotide-diphossugar_trans"/>
</dbReference>
<dbReference type="PANTHER" id="PTHR11675:SF101">
    <property type="entry name" value="POLYPEPTIDE N-ACETYLGALACTOSAMINYLTRANSFERASE 5"/>
    <property type="match status" value="1"/>
</dbReference>
<keyword evidence="23" id="KW-1185">Reference proteome</keyword>
<dbReference type="EC" id="2.4.1.-" evidence="17"/>
<dbReference type="UniPathway" id="UPA00378"/>
<evidence type="ECO:0000256" key="8">
    <source>
        <dbReference type="ARBA" id="ARBA00022723"/>
    </source>
</evidence>
<dbReference type="Proteomes" id="UP000095284">
    <property type="component" value="Unplaced"/>
</dbReference>
<keyword evidence="8" id="KW-0479">Metal-binding</keyword>
<dbReference type="GO" id="GO:0004653">
    <property type="term" value="F:polypeptide N-acetylgalactosaminyltransferase activity"/>
    <property type="evidence" value="ECO:0007669"/>
    <property type="project" value="UniProtKB-ARBA"/>
</dbReference>
<dbReference type="GO" id="GO:0006493">
    <property type="term" value="P:protein O-linked glycosylation"/>
    <property type="evidence" value="ECO:0007669"/>
    <property type="project" value="TreeGrafter"/>
</dbReference>
<dbReference type="CDD" id="cd02510">
    <property type="entry name" value="pp-GalNAc-T"/>
    <property type="match status" value="1"/>
</dbReference>
<sequence length="605" mass="69363">MVKKEKKPNASKSANSASLSYPAIFLIVVGSIALGFYAKDLKELLVKSFSNSELYSPSNQPLSDAKENIIYRGPQRILTSKPEELNEIEQRLKLEIDEFNFDPVGPGAFNKPTILPENLKKKSEERYSENNFDVVVSDLVSINRALTDVRNHACQKRFTDQLSIANLPNTSLIIVFHNEAFSTLIRTLHSIIQRTPLQLIHEIILVDDQSDRDWLKEPLQRYLDEFPFKNIKLIRLPERSGLIKARLVASDAASGQVLLFLDAHIEVTKNWLQPLLTRVHEEPNVLVAPLIDVIDLDTFEYRTTIDGLVGGFNWRLTYNWGNLDEIEAKRRAGNHAEPFKTPVIAGGLFAVRREYFYQIGTYDEDMKVWGGENVEISMRVWRCGGQLEIHPCSRVGHVFRKVTPYTFPGGIEEMITHNELRTALVWLDEYLPFYTNTHPFSQKVSPGSVEKRLALREKLQCKSFRWYITNIYRTSPFPLDFHFLARIRSVQDDFLVDSRQQKQGKLFIAAFENFGNHQLWVFDKQGVLYNDHACIAIVGGNVEVIPFEHKLEGCARFEYEKQAQRFIEKSSGLCLGRNGALAILDQCDRPLTTEWKVEELATPSE</sequence>
<feature type="domain" description="Ricin B lectin" evidence="19">
    <location>
        <begin position="485"/>
        <end position="587"/>
    </location>
</feature>
<dbReference type="FunFam" id="3.90.550.10:FF:000021">
    <property type="entry name" value="Polypeptide N-acetylgalactosaminyltransferase"/>
    <property type="match status" value="1"/>
</dbReference>
<feature type="transmembrane region" description="Helical" evidence="17">
    <location>
        <begin position="21"/>
        <end position="38"/>
    </location>
</feature>
<evidence type="ECO:0000256" key="6">
    <source>
        <dbReference type="ARBA" id="ARBA00022679"/>
    </source>
</evidence>
<organism evidence="22 24">
    <name type="scientific">Bursaphelenchus xylophilus</name>
    <name type="common">Pinewood nematode worm</name>
    <name type="synonym">Aphelenchoides xylophilus</name>
    <dbReference type="NCBI Taxonomy" id="6326"/>
    <lineage>
        <taxon>Eukaryota</taxon>
        <taxon>Metazoa</taxon>
        <taxon>Ecdysozoa</taxon>
        <taxon>Nematoda</taxon>
        <taxon>Chromadorea</taxon>
        <taxon>Rhabditida</taxon>
        <taxon>Tylenchina</taxon>
        <taxon>Tylenchomorpha</taxon>
        <taxon>Aphelenchoidea</taxon>
        <taxon>Aphelenchoididae</taxon>
        <taxon>Bursaphelenchus</taxon>
    </lineage>
</organism>
<dbReference type="WBParaSite" id="BXY_1107200.1">
    <property type="protein sequence ID" value="BXY_1107200.1"/>
    <property type="gene ID" value="BXY_1107200"/>
</dbReference>
<evidence type="ECO:0000313" key="22">
    <source>
        <dbReference type="Proteomes" id="UP000095284"/>
    </source>
</evidence>
<evidence type="ECO:0000256" key="13">
    <source>
        <dbReference type="ARBA" id="ARBA00023136"/>
    </source>
</evidence>
<comment type="similarity">
    <text evidence="4 17">Belongs to the glycosyltransferase 2 family. GalNAc-T subfamily.</text>
</comment>
<keyword evidence="13 17" id="KW-0472">Membrane</keyword>
<evidence type="ECO:0000259" key="19">
    <source>
        <dbReference type="Pfam" id="PF00652"/>
    </source>
</evidence>
<evidence type="ECO:0000256" key="2">
    <source>
        <dbReference type="ARBA" id="ARBA00004323"/>
    </source>
</evidence>
<evidence type="ECO:0000256" key="12">
    <source>
        <dbReference type="ARBA" id="ARBA00023034"/>
    </source>
</evidence>
<dbReference type="AlphaFoldDB" id="A0A1I7SDG7"/>
<dbReference type="eggNOG" id="KOG3736">
    <property type="taxonomic scope" value="Eukaryota"/>
</dbReference>
<dbReference type="EMBL" id="CAJFCV020000006">
    <property type="protein sequence ID" value="CAG9131687.1"/>
    <property type="molecule type" value="Genomic_DNA"/>
</dbReference>
<dbReference type="Pfam" id="PF00535">
    <property type="entry name" value="Glycos_transf_2"/>
    <property type="match status" value="1"/>
</dbReference>
<dbReference type="PANTHER" id="PTHR11675">
    <property type="entry name" value="N-ACETYLGALACTOSAMINYLTRANSFERASE"/>
    <property type="match status" value="1"/>
</dbReference>
<dbReference type="Pfam" id="PF00652">
    <property type="entry name" value="Ricin_B_lectin"/>
    <property type="match status" value="1"/>
</dbReference>
<reference evidence="24" key="1">
    <citation type="submission" date="2016-11" db="UniProtKB">
        <authorList>
            <consortium name="WormBaseParasite"/>
        </authorList>
    </citation>
    <scope>IDENTIFICATION</scope>
</reference>
<evidence type="ECO:0000313" key="21">
    <source>
        <dbReference type="EMBL" id="CAG9131687.1"/>
    </source>
</evidence>
<comment type="subcellular location">
    <subcellularLocation>
        <location evidence="2 17">Golgi apparatus membrane</location>
        <topology evidence="2 17">Single-pass type II membrane protein</topology>
    </subcellularLocation>
</comment>
<keyword evidence="14 17" id="KW-1015">Disulfide bond</keyword>
<name>A0A1I7SDG7_BURXY</name>
<evidence type="ECO:0000256" key="1">
    <source>
        <dbReference type="ARBA" id="ARBA00001936"/>
    </source>
</evidence>
<keyword evidence="12 17" id="KW-0333">Golgi apparatus</keyword>
<evidence type="ECO:0000256" key="14">
    <source>
        <dbReference type="ARBA" id="ARBA00023157"/>
    </source>
</evidence>
<evidence type="ECO:0000256" key="16">
    <source>
        <dbReference type="ARBA" id="ARBA00023211"/>
    </source>
</evidence>
<keyword evidence="11 17" id="KW-1133">Transmembrane helix</keyword>
<dbReference type="InterPro" id="IPR000772">
    <property type="entry name" value="Ricin_B_lectin"/>
</dbReference>
<dbReference type="InterPro" id="IPR035992">
    <property type="entry name" value="Ricin_B-like_lectins"/>
</dbReference>
<evidence type="ECO:0000313" key="23">
    <source>
        <dbReference type="Proteomes" id="UP000659654"/>
    </source>
</evidence>
<evidence type="ECO:0000256" key="10">
    <source>
        <dbReference type="ARBA" id="ARBA00022968"/>
    </source>
</evidence>
<dbReference type="InterPro" id="IPR045885">
    <property type="entry name" value="GalNAc-T"/>
</dbReference>
<dbReference type="Proteomes" id="UP000582659">
    <property type="component" value="Unassembled WGS sequence"/>
</dbReference>
<dbReference type="EMBL" id="CAJFDI010000006">
    <property type="protein sequence ID" value="CAD5235351.1"/>
    <property type="molecule type" value="Genomic_DNA"/>
</dbReference>
<keyword evidence="10" id="KW-0735">Signal-anchor</keyword>
<proteinExistence type="inferred from homology"/>
<dbReference type="GO" id="GO:0046872">
    <property type="term" value="F:metal ion binding"/>
    <property type="evidence" value="ECO:0007669"/>
    <property type="project" value="UniProtKB-KW"/>
</dbReference>
<keyword evidence="5 17" id="KW-0328">Glycosyltransferase</keyword>
<evidence type="ECO:0000256" key="9">
    <source>
        <dbReference type="ARBA" id="ARBA00022734"/>
    </source>
</evidence>
<dbReference type="GO" id="GO:0030246">
    <property type="term" value="F:carbohydrate binding"/>
    <property type="evidence" value="ECO:0007669"/>
    <property type="project" value="UniProtKB-KW"/>
</dbReference>
<evidence type="ECO:0000256" key="5">
    <source>
        <dbReference type="ARBA" id="ARBA00022676"/>
    </source>
</evidence>
<evidence type="ECO:0000256" key="11">
    <source>
        <dbReference type="ARBA" id="ARBA00022989"/>
    </source>
</evidence>
<dbReference type="GO" id="GO:0000139">
    <property type="term" value="C:Golgi membrane"/>
    <property type="evidence" value="ECO:0007669"/>
    <property type="project" value="UniProtKB-SubCell"/>
</dbReference>
<evidence type="ECO:0000313" key="20">
    <source>
        <dbReference type="EMBL" id="CAD5235351.1"/>
    </source>
</evidence>
<dbReference type="InterPro" id="IPR001173">
    <property type="entry name" value="Glyco_trans_2-like"/>
</dbReference>
<evidence type="ECO:0000313" key="24">
    <source>
        <dbReference type="WBParaSite" id="BXY_1107200.1"/>
    </source>
</evidence>
<evidence type="ECO:0000256" key="4">
    <source>
        <dbReference type="ARBA" id="ARBA00005680"/>
    </source>
</evidence>
<dbReference type="OrthoDB" id="330637at2759"/>
<keyword evidence="7 17" id="KW-0812">Transmembrane</keyword>
<dbReference type="Gene3D" id="3.90.550.10">
    <property type="entry name" value="Spore Coat Polysaccharide Biosynthesis Protein SpsA, Chain A"/>
    <property type="match status" value="1"/>
</dbReference>
<evidence type="ECO:0000256" key="3">
    <source>
        <dbReference type="ARBA" id="ARBA00004922"/>
    </source>
</evidence>
<dbReference type="SUPFAM" id="SSF50370">
    <property type="entry name" value="Ricin B-like lectins"/>
    <property type="match status" value="1"/>
</dbReference>
<accession>A0A1I7SDG7</accession>
<evidence type="ECO:0000256" key="17">
    <source>
        <dbReference type="RuleBase" id="RU361242"/>
    </source>
</evidence>
<dbReference type="Proteomes" id="UP000659654">
    <property type="component" value="Unassembled WGS sequence"/>
</dbReference>
<comment type="cofactor">
    <cofactor evidence="1 17">
        <name>Mn(2+)</name>
        <dbReference type="ChEBI" id="CHEBI:29035"/>
    </cofactor>
</comment>
<keyword evidence="6 17" id="KW-0808">Transferase</keyword>
<protein>
    <recommendedName>
        <fullName evidence="17">Polypeptide N-acetylgalactosaminyltransferase</fullName>
        <ecNumber evidence="17">2.4.1.-</ecNumber>
    </recommendedName>
    <alternativeName>
        <fullName evidence="17">Protein-UDP acetylgalactosaminyltransferase</fullName>
    </alternativeName>
</protein>
<dbReference type="SUPFAM" id="SSF53448">
    <property type="entry name" value="Nucleotide-diphospho-sugar transferases"/>
    <property type="match status" value="1"/>
</dbReference>
<dbReference type="SMR" id="A0A1I7SDG7"/>
<reference evidence="21" key="2">
    <citation type="submission" date="2020-08" db="EMBL/GenBank/DDBJ databases">
        <authorList>
            <person name="Kikuchi T."/>
        </authorList>
    </citation>
    <scope>NUCLEOTIDE SEQUENCE</scope>
    <source>
        <strain evidence="20">Ka4C1</strain>
    </source>
</reference>
<dbReference type="Gene3D" id="2.80.10.50">
    <property type="match status" value="1"/>
</dbReference>
<evidence type="ECO:0000256" key="7">
    <source>
        <dbReference type="ARBA" id="ARBA00022692"/>
    </source>
</evidence>
<keyword evidence="15" id="KW-0325">Glycoprotein</keyword>
<keyword evidence="16 17" id="KW-0464">Manganese</keyword>
<comment type="pathway">
    <text evidence="3 17">Protein modification; protein glycosylation.</text>
</comment>
<evidence type="ECO:0000259" key="18">
    <source>
        <dbReference type="Pfam" id="PF00535"/>
    </source>
</evidence>